<sequence>GSISGARPGLLRSGGPDPPRGADAAGGGARDSGRAGHADRHDADGHEEAHPGPRGRRPGDHREGRADAAVPPRHRTAGRGDGLDQPLPTPLGTSSRRSRALSHPAERNERM</sequence>
<dbReference type="EMBL" id="CADCTT010000198">
    <property type="protein sequence ID" value="CAA9306691.1"/>
    <property type="molecule type" value="Genomic_DNA"/>
</dbReference>
<feature type="non-terminal residue" evidence="2">
    <location>
        <position position="1"/>
    </location>
</feature>
<feature type="region of interest" description="Disordered" evidence="1">
    <location>
        <begin position="1"/>
        <end position="111"/>
    </location>
</feature>
<reference evidence="2" key="1">
    <citation type="submission" date="2020-02" db="EMBL/GenBank/DDBJ databases">
        <authorList>
            <person name="Meier V. D."/>
        </authorList>
    </citation>
    <scope>NUCLEOTIDE SEQUENCE</scope>
    <source>
        <strain evidence="2">AVDCRST_MAG61</strain>
    </source>
</reference>
<evidence type="ECO:0000313" key="2">
    <source>
        <dbReference type="EMBL" id="CAA9306691.1"/>
    </source>
</evidence>
<organism evidence="2">
    <name type="scientific">uncultured Friedmanniella sp</name>
    <dbReference type="NCBI Taxonomy" id="335381"/>
    <lineage>
        <taxon>Bacteria</taxon>
        <taxon>Bacillati</taxon>
        <taxon>Actinomycetota</taxon>
        <taxon>Actinomycetes</taxon>
        <taxon>Propionibacteriales</taxon>
        <taxon>Nocardioidaceae</taxon>
        <taxon>Friedmanniella</taxon>
        <taxon>environmental samples</taxon>
    </lineage>
</organism>
<accession>A0A6J4KI45</accession>
<gene>
    <name evidence="2" type="ORF">AVDCRST_MAG61-1489</name>
</gene>
<proteinExistence type="predicted"/>
<name>A0A6J4KI45_9ACTN</name>
<protein>
    <submittedName>
        <fullName evidence="2">Transcriptional regulator, ArsR family</fullName>
    </submittedName>
</protein>
<feature type="non-terminal residue" evidence="2">
    <location>
        <position position="111"/>
    </location>
</feature>
<evidence type="ECO:0000256" key="1">
    <source>
        <dbReference type="SAM" id="MobiDB-lite"/>
    </source>
</evidence>
<dbReference type="AlphaFoldDB" id="A0A6J4KI45"/>
<feature type="compositionally biased region" description="Basic and acidic residues" evidence="1">
    <location>
        <begin position="31"/>
        <end position="66"/>
    </location>
</feature>